<dbReference type="Pfam" id="PF09591">
    <property type="entry name" value="DUF2463"/>
    <property type="match status" value="1"/>
</dbReference>
<organism evidence="3 4">
    <name type="scientific">Encephalitozoon hellem</name>
    <name type="common">Microsporidian parasite</name>
    <dbReference type="NCBI Taxonomy" id="27973"/>
    <lineage>
        <taxon>Eukaryota</taxon>
        <taxon>Fungi</taxon>
        <taxon>Fungi incertae sedis</taxon>
        <taxon>Microsporidia</taxon>
        <taxon>Unikaryonidae</taxon>
        <taxon>Encephalitozoon</taxon>
    </lineage>
</organism>
<reference evidence="3 4" key="1">
    <citation type="submission" date="2023-02" db="EMBL/GenBank/DDBJ databases">
        <title>Encephalitozoon hellem ATCC 50451 complete genome.</title>
        <authorList>
            <person name="Mascarenhas dos Santos A.C."/>
            <person name="Julian A.T."/>
            <person name="Pombert J.-F."/>
        </authorList>
    </citation>
    <scope>NUCLEOTIDE SEQUENCE [LARGE SCALE GENOMIC DNA]</scope>
    <source>
        <strain evidence="3 4">ATCC 50451</strain>
    </source>
</reference>
<comment type="similarity">
    <text evidence="1">Belongs to the UPF0328 family.</text>
</comment>
<dbReference type="Proteomes" id="UP001217963">
    <property type="component" value="Chromosome VII"/>
</dbReference>
<sequence>MYSPFIAIALPAVVYFLLKNTIKNSFLLVLIAVLFSCLYSGIQYFLLSSINRESSDESQPTLYPAIYLNAFSGTFLILSIISFLSIITAFIKKSEGEWIDCFFGYISLMMVLSTYLLSRSYSFTSTNIEFIATGRLNIILDLLMVLCIFMISTITSYENHYPIFAAVSTILVLVRSYREKYAPFEKRKHKGPITKWRVITLIFILAVITDVYKLVGCGCLFAFCEYLGYFRPLYAE</sequence>
<evidence type="ECO:0000313" key="3">
    <source>
        <dbReference type="EMBL" id="WEL38947.1"/>
    </source>
</evidence>
<evidence type="ECO:0000256" key="2">
    <source>
        <dbReference type="SAM" id="Phobius"/>
    </source>
</evidence>
<keyword evidence="2" id="KW-1133">Transmembrane helix</keyword>
<evidence type="ECO:0000313" key="4">
    <source>
        <dbReference type="Proteomes" id="UP001217963"/>
    </source>
</evidence>
<feature type="transmembrane region" description="Helical" evidence="2">
    <location>
        <begin position="26"/>
        <end position="46"/>
    </location>
</feature>
<feature type="transmembrane region" description="Helical" evidence="2">
    <location>
        <begin position="138"/>
        <end position="155"/>
    </location>
</feature>
<feature type="transmembrane region" description="Helical" evidence="2">
    <location>
        <begin position="66"/>
        <end position="91"/>
    </location>
</feature>
<keyword evidence="2" id="KW-0472">Membrane</keyword>
<feature type="transmembrane region" description="Helical" evidence="2">
    <location>
        <begin position="198"/>
        <end position="223"/>
    </location>
</feature>
<gene>
    <name evidence="3" type="ORF">PFJ87_07g00220</name>
</gene>
<keyword evidence="2" id="KW-0812">Transmembrane</keyword>
<protein>
    <submittedName>
        <fullName evidence="3">DUF2463 domain-containing protein</fullName>
    </submittedName>
</protein>
<keyword evidence="4" id="KW-1185">Reference proteome</keyword>
<proteinExistence type="inferred from homology"/>
<dbReference type="EMBL" id="CP119068">
    <property type="protein sequence ID" value="WEL38947.1"/>
    <property type="molecule type" value="Genomic_DNA"/>
</dbReference>
<name>A0ABY8CNJ1_ENCHE</name>
<feature type="transmembrane region" description="Helical" evidence="2">
    <location>
        <begin position="161"/>
        <end position="177"/>
    </location>
</feature>
<dbReference type="InterPro" id="IPR019081">
    <property type="entry name" value="UPF0328"/>
</dbReference>
<accession>A0ABY8CNJ1</accession>
<feature type="transmembrane region" description="Helical" evidence="2">
    <location>
        <begin position="97"/>
        <end position="117"/>
    </location>
</feature>
<evidence type="ECO:0000256" key="1">
    <source>
        <dbReference type="ARBA" id="ARBA00010346"/>
    </source>
</evidence>